<feature type="region of interest" description="Disordered" evidence="1">
    <location>
        <begin position="1"/>
        <end position="66"/>
    </location>
</feature>
<reference evidence="2 3" key="1">
    <citation type="submission" date="2016-03" db="EMBL/GenBank/DDBJ databases">
        <title>Shallow-sea hydrothermal system.</title>
        <authorList>
            <person name="Tang K."/>
        </authorList>
    </citation>
    <scope>NUCLEOTIDE SEQUENCE [LARGE SCALE GENOMIC DNA]</scope>
    <source>
        <strain evidence="2 3">JLT9</strain>
    </source>
</reference>
<dbReference type="EMBL" id="CP014989">
    <property type="protein sequence ID" value="ANS78632.1"/>
    <property type="molecule type" value="Genomic_DNA"/>
</dbReference>
<dbReference type="Proteomes" id="UP000092482">
    <property type="component" value="Chromosome"/>
</dbReference>
<dbReference type="KEGG" id="serj:SGUI_1236"/>
<gene>
    <name evidence="2" type="ORF">SGUI_1236</name>
</gene>
<feature type="compositionally biased region" description="Low complexity" evidence="1">
    <location>
        <begin position="43"/>
        <end position="53"/>
    </location>
</feature>
<dbReference type="AlphaFoldDB" id="A0A1B1NB31"/>
<name>A0A1B1NB31_9MICO</name>
<evidence type="ECO:0000256" key="1">
    <source>
        <dbReference type="SAM" id="MobiDB-lite"/>
    </source>
</evidence>
<proteinExistence type="predicted"/>
<protein>
    <submittedName>
        <fullName evidence="2">Uncharacterized protein</fullName>
    </submittedName>
</protein>
<keyword evidence="3" id="KW-1185">Reference proteome</keyword>
<organism evidence="2 3">
    <name type="scientific">Serinicoccus hydrothermalis</name>
    <dbReference type="NCBI Taxonomy" id="1758689"/>
    <lineage>
        <taxon>Bacteria</taxon>
        <taxon>Bacillati</taxon>
        <taxon>Actinomycetota</taxon>
        <taxon>Actinomycetes</taxon>
        <taxon>Micrococcales</taxon>
        <taxon>Ornithinimicrobiaceae</taxon>
        <taxon>Serinicoccus</taxon>
    </lineage>
</organism>
<evidence type="ECO:0000313" key="3">
    <source>
        <dbReference type="Proteomes" id="UP000092482"/>
    </source>
</evidence>
<evidence type="ECO:0000313" key="2">
    <source>
        <dbReference type="EMBL" id="ANS78632.1"/>
    </source>
</evidence>
<sequence length="66" mass="6736">MRLATTGARGPAHSSRLARTLLGGAAQAKGPPGGGARGRTSRRYASGAGSRPPASRRPARRPHGHQ</sequence>
<accession>A0A1B1NB31</accession>
<feature type="compositionally biased region" description="Basic residues" evidence="1">
    <location>
        <begin position="57"/>
        <end position="66"/>
    </location>
</feature>